<evidence type="ECO:0000259" key="3">
    <source>
        <dbReference type="Pfam" id="PF01648"/>
    </source>
</evidence>
<evidence type="ECO:0000313" key="6">
    <source>
        <dbReference type="Proteomes" id="UP000199365"/>
    </source>
</evidence>
<accession>A0A1H1KL66</accession>
<dbReference type="InterPro" id="IPR050559">
    <property type="entry name" value="P-Pant_transferase_sf"/>
</dbReference>
<reference evidence="6" key="1">
    <citation type="submission" date="2016-10" db="EMBL/GenBank/DDBJ databases">
        <authorList>
            <person name="Varghese N."/>
            <person name="Submissions S."/>
        </authorList>
    </citation>
    <scope>NUCLEOTIDE SEQUENCE [LARGE SCALE GENOMIC DNA]</scope>
    <source>
        <strain evidence="6">DUS833</strain>
    </source>
</reference>
<dbReference type="Gene3D" id="3.90.470.20">
    <property type="entry name" value="4'-phosphopantetheinyl transferase domain"/>
    <property type="match status" value="2"/>
</dbReference>
<dbReference type="InterPro" id="IPR055066">
    <property type="entry name" value="AASDHPPT_N"/>
</dbReference>
<feature type="domain" description="4'-phosphopantetheinyl transferase" evidence="3">
    <location>
        <begin position="113"/>
        <end position="213"/>
    </location>
</feature>
<dbReference type="Pfam" id="PF22624">
    <property type="entry name" value="AASDHPPT_N"/>
    <property type="match status" value="1"/>
</dbReference>
<keyword evidence="6" id="KW-1185">Reference proteome</keyword>
<evidence type="ECO:0000256" key="2">
    <source>
        <dbReference type="ARBA" id="ARBA00022679"/>
    </source>
</evidence>
<feature type="domain" description="4'-phosphopantetheinyl transferase N-terminal" evidence="4">
    <location>
        <begin position="25"/>
        <end position="106"/>
    </location>
</feature>
<dbReference type="STRING" id="157910.SAMN05445850_8220"/>
<dbReference type="Proteomes" id="UP000199365">
    <property type="component" value="Unassembled WGS sequence"/>
</dbReference>
<dbReference type="PANTHER" id="PTHR12215">
    <property type="entry name" value="PHOSPHOPANTETHEINE TRANSFERASE"/>
    <property type="match status" value="1"/>
</dbReference>
<name>A0A1H1KL66_9BURK</name>
<comment type="similarity">
    <text evidence="1">Belongs to the P-Pant transferase superfamily. Gsp/Sfp/HetI/AcpT family.</text>
</comment>
<evidence type="ECO:0000313" key="5">
    <source>
        <dbReference type="EMBL" id="SDR62489.1"/>
    </source>
</evidence>
<dbReference type="Pfam" id="PF01648">
    <property type="entry name" value="ACPS"/>
    <property type="match status" value="1"/>
</dbReference>
<gene>
    <name evidence="5" type="ORF">SAMN05445850_8220</name>
</gene>
<dbReference type="InterPro" id="IPR037143">
    <property type="entry name" value="4-PPantetheinyl_Trfase_dom_sf"/>
</dbReference>
<keyword evidence="2 5" id="KW-0808">Transferase</keyword>
<protein>
    <submittedName>
        <fullName evidence="5">4'-phosphopantetheinyl transferase</fullName>
    </submittedName>
</protein>
<dbReference type="AlphaFoldDB" id="A0A1H1KL66"/>
<dbReference type="SUPFAM" id="SSF56214">
    <property type="entry name" value="4'-phosphopantetheinyl transferase"/>
    <property type="match status" value="2"/>
</dbReference>
<dbReference type="GO" id="GO:0005829">
    <property type="term" value="C:cytosol"/>
    <property type="evidence" value="ECO:0007669"/>
    <property type="project" value="TreeGrafter"/>
</dbReference>
<evidence type="ECO:0000259" key="4">
    <source>
        <dbReference type="Pfam" id="PF22624"/>
    </source>
</evidence>
<proteinExistence type="inferred from homology"/>
<sequence length="248" mass="27798">MHADMIIWIATAEDLARSVGRNHVDVLFDILSDDEHARLNRFRYQRDRDMYLLAHSLLRIISAGYLGLPDPAALQFNANSRGKPELAEHVERFSFNLSHSGTWVAVGVSEHGPCGVDIEAQRQTRDWPAIADRFFCASERNAIANSVHPYSTFLGVWTSKEAYLKATGDGLSRGLNSFSVVDATGAWRLDDTNADESASLTREAGTHYHVAACVLGKEDASFDFRRVEMLDPEALYHMARQSRRVNMQ</sequence>
<dbReference type="GO" id="GO:0000287">
    <property type="term" value="F:magnesium ion binding"/>
    <property type="evidence" value="ECO:0007669"/>
    <property type="project" value="InterPro"/>
</dbReference>
<evidence type="ECO:0000256" key="1">
    <source>
        <dbReference type="ARBA" id="ARBA00010990"/>
    </source>
</evidence>
<organism evidence="5 6">
    <name type="scientific">Paraburkholderia tuberum</name>
    <dbReference type="NCBI Taxonomy" id="157910"/>
    <lineage>
        <taxon>Bacteria</taxon>
        <taxon>Pseudomonadati</taxon>
        <taxon>Pseudomonadota</taxon>
        <taxon>Betaproteobacteria</taxon>
        <taxon>Burkholderiales</taxon>
        <taxon>Burkholderiaceae</taxon>
        <taxon>Paraburkholderia</taxon>
    </lineage>
</organism>
<dbReference type="GO" id="GO:0019878">
    <property type="term" value="P:lysine biosynthetic process via aminoadipic acid"/>
    <property type="evidence" value="ECO:0007669"/>
    <property type="project" value="TreeGrafter"/>
</dbReference>
<dbReference type="EMBL" id="FNKX01000005">
    <property type="protein sequence ID" value="SDR62489.1"/>
    <property type="molecule type" value="Genomic_DNA"/>
</dbReference>
<dbReference type="GO" id="GO:0008897">
    <property type="term" value="F:holo-[acyl-carrier-protein] synthase activity"/>
    <property type="evidence" value="ECO:0007669"/>
    <property type="project" value="InterPro"/>
</dbReference>
<dbReference type="PANTHER" id="PTHR12215:SF10">
    <property type="entry name" value="L-AMINOADIPATE-SEMIALDEHYDE DEHYDROGENASE-PHOSPHOPANTETHEINYL TRANSFERASE"/>
    <property type="match status" value="1"/>
</dbReference>
<dbReference type="InterPro" id="IPR008278">
    <property type="entry name" value="4-PPantetheinyl_Trfase_dom"/>
</dbReference>